<gene>
    <name evidence="3" type="ORF">FEE95_07295</name>
</gene>
<name>A0A5S3PW53_9FLAO</name>
<keyword evidence="4" id="KW-1185">Reference proteome</keyword>
<accession>A0A5S3PW53</accession>
<feature type="domain" description="DUF3298" evidence="1">
    <location>
        <begin position="169"/>
        <end position="234"/>
    </location>
</feature>
<dbReference type="InterPro" id="IPR021729">
    <property type="entry name" value="DUF3298"/>
</dbReference>
<proteinExistence type="predicted"/>
<protein>
    <submittedName>
        <fullName evidence="3">DUF3298 and DUF4163 domain-containing protein</fullName>
    </submittedName>
</protein>
<reference evidence="3 4" key="1">
    <citation type="submission" date="2019-05" db="EMBL/GenBank/DDBJ databases">
        <authorList>
            <person name="Zhang J.-Y."/>
            <person name="Feg X."/>
            <person name="Du Z.-J."/>
        </authorList>
    </citation>
    <scope>NUCLEOTIDE SEQUENCE [LARGE SCALE GENOMIC DNA]</scope>
    <source>
        <strain evidence="3 4">RZ26</strain>
    </source>
</reference>
<dbReference type="Pfam" id="PF13739">
    <property type="entry name" value="PdaC"/>
    <property type="match status" value="1"/>
</dbReference>
<feature type="domain" description="Deacetylase PdaC" evidence="2">
    <location>
        <begin position="37"/>
        <end position="139"/>
    </location>
</feature>
<dbReference type="Pfam" id="PF11738">
    <property type="entry name" value="DUF3298"/>
    <property type="match status" value="1"/>
</dbReference>
<dbReference type="EMBL" id="VATY01000001">
    <property type="protein sequence ID" value="TMM59229.1"/>
    <property type="molecule type" value="Genomic_DNA"/>
</dbReference>
<dbReference type="Proteomes" id="UP000310314">
    <property type="component" value="Unassembled WGS sequence"/>
</dbReference>
<dbReference type="InterPro" id="IPR025303">
    <property type="entry name" value="PdaC"/>
</dbReference>
<dbReference type="PROSITE" id="PS51257">
    <property type="entry name" value="PROKAR_LIPOPROTEIN"/>
    <property type="match status" value="1"/>
</dbReference>
<evidence type="ECO:0000259" key="1">
    <source>
        <dbReference type="Pfam" id="PF11738"/>
    </source>
</evidence>
<evidence type="ECO:0000259" key="2">
    <source>
        <dbReference type="Pfam" id="PF13739"/>
    </source>
</evidence>
<evidence type="ECO:0000313" key="4">
    <source>
        <dbReference type="Proteomes" id="UP000310314"/>
    </source>
</evidence>
<dbReference type="InterPro" id="IPR037126">
    <property type="entry name" value="PdaC/RsiV-like_sf"/>
</dbReference>
<dbReference type="Gene3D" id="3.30.565.40">
    <property type="entry name" value="Fervidobacterium nodosum Rt17-B1 like"/>
    <property type="match status" value="1"/>
</dbReference>
<dbReference type="OrthoDB" id="594879at2"/>
<organism evidence="3 4">
    <name type="scientific">Maribacter algarum</name>
    <name type="common">ex Zhang et al. 2020</name>
    <dbReference type="NCBI Taxonomy" id="2578118"/>
    <lineage>
        <taxon>Bacteria</taxon>
        <taxon>Pseudomonadati</taxon>
        <taxon>Bacteroidota</taxon>
        <taxon>Flavobacteriia</taxon>
        <taxon>Flavobacteriales</taxon>
        <taxon>Flavobacteriaceae</taxon>
        <taxon>Maribacter</taxon>
    </lineage>
</organism>
<dbReference type="AlphaFoldDB" id="A0A5S3PW53"/>
<dbReference type="RefSeq" id="WP_138657218.1">
    <property type="nucleotide sequence ID" value="NZ_VATY01000001.1"/>
</dbReference>
<comment type="caution">
    <text evidence="3">The sequence shown here is derived from an EMBL/GenBank/DDBJ whole genome shotgun (WGS) entry which is preliminary data.</text>
</comment>
<sequence length="247" mass="28188">MKSILYYLLVFLLLYGCQSESKLTFEPHTFKSDSCAECPEVSIAIPKALGPAKISKTINVALEEEIISLLSFDDELEVTSLEDALKSFKSGYLELQQLYDDEPTGWEAKIEGSISYEDANFITIILDSYLFTGGAHGYTSKQFLNFDKKKGIELDNDELFKNTDDFRMFAEEMFREKEKIPKDKSINHTGFMFEQDSFYLPENIGFTQKGMTLLYNPYEVASYADGAIELVLPHEDIKKYLAKKPKS</sequence>
<dbReference type="Gene3D" id="3.90.640.20">
    <property type="entry name" value="Heat-shock cognate protein, ATPase"/>
    <property type="match status" value="1"/>
</dbReference>
<evidence type="ECO:0000313" key="3">
    <source>
        <dbReference type="EMBL" id="TMM59229.1"/>
    </source>
</evidence>